<accession>A0A6J4JJU8</accession>
<reference evidence="2" key="1">
    <citation type="submission" date="2020-02" db="EMBL/GenBank/DDBJ databases">
        <authorList>
            <person name="Meier V. D."/>
        </authorList>
    </citation>
    <scope>NUCLEOTIDE SEQUENCE</scope>
    <source>
        <strain evidence="2">AVDCRST_MAG77</strain>
    </source>
</reference>
<dbReference type="EMBL" id="CADCTC010000202">
    <property type="protein sequence ID" value="CAA9279104.1"/>
    <property type="molecule type" value="Genomic_DNA"/>
</dbReference>
<evidence type="ECO:0000313" key="2">
    <source>
        <dbReference type="EMBL" id="CAA9279104.1"/>
    </source>
</evidence>
<name>A0A6J4JJU8_9CHLR</name>
<gene>
    <name evidence="2" type="ORF">AVDCRST_MAG77-3650</name>
</gene>
<dbReference type="AlphaFoldDB" id="A0A6J4JJU8"/>
<protein>
    <recommendedName>
        <fullName evidence="3">Antitoxin Xre/MbcA/ParS-like toxin-binding domain-containing protein</fullName>
    </recommendedName>
</protein>
<evidence type="ECO:0008006" key="3">
    <source>
        <dbReference type="Google" id="ProtNLM"/>
    </source>
</evidence>
<evidence type="ECO:0000256" key="1">
    <source>
        <dbReference type="SAM" id="MobiDB-lite"/>
    </source>
</evidence>
<sequence>MDSAVIERATAGADAPKAPGACPHSEGGEPGHGALRDAWQEILQGGSLSAEDAAYIAPSVFEAFGRVLSVGKEPGQAAFIARSLNAVARVASRLSEAQLGDAAGAPSDVAVLVKALRAPEAIADLEEDPLAGARLRGAQVRLELLTAEGGTLGVEQVAELLGLSRQAVDKRRRAGTLLAVEVGKRGYRYPAWQFSGGEALPGLPGVLRALDVSPWTQLSWFLSADLRLGGERPLDLLRRRDPEQVKRVVRAAAAYGHQGAA</sequence>
<organism evidence="2">
    <name type="scientific">uncultured Chloroflexota bacterium</name>
    <dbReference type="NCBI Taxonomy" id="166587"/>
    <lineage>
        <taxon>Bacteria</taxon>
        <taxon>Bacillati</taxon>
        <taxon>Chloroflexota</taxon>
        <taxon>environmental samples</taxon>
    </lineage>
</organism>
<proteinExistence type="predicted"/>
<feature type="region of interest" description="Disordered" evidence="1">
    <location>
        <begin position="1"/>
        <end position="33"/>
    </location>
</feature>